<evidence type="ECO:0000259" key="2">
    <source>
        <dbReference type="SMART" id="SM00382"/>
    </source>
</evidence>
<dbReference type="Pfam" id="PF22942">
    <property type="entry name" value="DUF7025"/>
    <property type="match status" value="1"/>
</dbReference>
<dbReference type="RefSeq" id="XP_070869334.1">
    <property type="nucleotide sequence ID" value="XM_071009103.1"/>
</dbReference>
<reference evidence="3 4" key="1">
    <citation type="journal article" date="2024" name="Commun. Biol.">
        <title>Comparative genomic analysis of thermophilic fungi reveals convergent evolutionary adaptations and gene losses.</title>
        <authorList>
            <person name="Steindorff A.S."/>
            <person name="Aguilar-Pontes M.V."/>
            <person name="Robinson A.J."/>
            <person name="Andreopoulos B."/>
            <person name="LaButti K."/>
            <person name="Kuo A."/>
            <person name="Mondo S."/>
            <person name="Riley R."/>
            <person name="Otillar R."/>
            <person name="Haridas S."/>
            <person name="Lipzen A."/>
            <person name="Grimwood J."/>
            <person name="Schmutz J."/>
            <person name="Clum A."/>
            <person name="Reid I.D."/>
            <person name="Moisan M.C."/>
            <person name="Butler G."/>
            <person name="Nguyen T.T.M."/>
            <person name="Dewar K."/>
            <person name="Conant G."/>
            <person name="Drula E."/>
            <person name="Henrissat B."/>
            <person name="Hansel C."/>
            <person name="Singer S."/>
            <person name="Hutchinson M.I."/>
            <person name="de Vries R.P."/>
            <person name="Natvig D.O."/>
            <person name="Powell A.J."/>
            <person name="Tsang A."/>
            <person name="Grigoriev I.V."/>
        </authorList>
    </citation>
    <scope>NUCLEOTIDE SEQUENCE [LARGE SCALE GENOMIC DNA]</scope>
    <source>
        <strain evidence="3 4">ATCC 22073</strain>
    </source>
</reference>
<dbReference type="InterPro" id="IPR003959">
    <property type="entry name" value="ATPase_AAA_core"/>
</dbReference>
<dbReference type="InterPro" id="IPR003593">
    <property type="entry name" value="AAA+_ATPase"/>
</dbReference>
<feature type="region of interest" description="Disordered" evidence="1">
    <location>
        <begin position="534"/>
        <end position="574"/>
    </location>
</feature>
<evidence type="ECO:0000313" key="4">
    <source>
        <dbReference type="Proteomes" id="UP001600064"/>
    </source>
</evidence>
<dbReference type="InterPro" id="IPR054289">
    <property type="entry name" value="DUF7025"/>
</dbReference>
<protein>
    <recommendedName>
        <fullName evidence="2">AAA+ ATPase domain-containing protein</fullName>
    </recommendedName>
</protein>
<dbReference type="SUPFAM" id="SSF52540">
    <property type="entry name" value="P-loop containing nucleoside triphosphate hydrolases"/>
    <property type="match status" value="1"/>
</dbReference>
<dbReference type="EMBL" id="JAZGUE010000002">
    <property type="protein sequence ID" value="KAL2270610.1"/>
    <property type="molecule type" value="Genomic_DNA"/>
</dbReference>
<sequence>MNDVWETSAFTINCCHMRAFLSQALANYQDFDPDLHKWTFEPPYKPLVHRWHRLKELHATWEGPGADDLMTFLEPLLASSVSALDSTRETGMVEFTALWQLFPPEEVVVAKMWGEPVAARVLKYEEKYEAFKVVIEHLDWNGERTGWNEIEYIIPIFSGHARASSLRVCPISLVPDSDALRERLVARGRRWAELRGYHFLHYDHTTIIVDKNKKKGEWREGPVSGRVIIDAYAYYKSNNLVKSRLRALDEASSLAETEANQQCNPGKDKENEPESDSFQPEAAVASTPVAKRVEELPDLTEDQLLMASPWVIGFDLKRKSWGLFLVDKLEEIKWNNQMFENLVLPGGEKELAWEFVEGKIKSNTDFDDFVPDKGRGLIILMFGPPGVGKTYTAEAVAEKARVPLYITSAGMLGTNPATVEATLTHDLELCHLWNAMLLLDEADVFLGARMDDSLARNELVSVFLTKLEYYQGILFLTTNRFARIDHRIPVARRPLSAVPALGSARACRSVAQFPDALLLGACCPDRGDQRRYRPVGRAAAQWPRDQEPAQERPAACPTPRHARHGGKATDVGGE</sequence>
<evidence type="ECO:0000313" key="3">
    <source>
        <dbReference type="EMBL" id="KAL2270610.1"/>
    </source>
</evidence>
<dbReference type="PANTHER" id="PTHR46411">
    <property type="entry name" value="FAMILY ATPASE, PUTATIVE-RELATED"/>
    <property type="match status" value="1"/>
</dbReference>
<dbReference type="Proteomes" id="UP001600064">
    <property type="component" value="Unassembled WGS sequence"/>
</dbReference>
<organism evidence="3 4">
    <name type="scientific">Remersonia thermophila</name>
    <dbReference type="NCBI Taxonomy" id="72144"/>
    <lineage>
        <taxon>Eukaryota</taxon>
        <taxon>Fungi</taxon>
        <taxon>Dikarya</taxon>
        <taxon>Ascomycota</taxon>
        <taxon>Pezizomycotina</taxon>
        <taxon>Sordariomycetes</taxon>
        <taxon>Sordariomycetidae</taxon>
        <taxon>Sordariales</taxon>
        <taxon>Sordariales incertae sedis</taxon>
        <taxon>Remersonia</taxon>
    </lineage>
</organism>
<dbReference type="PANTHER" id="PTHR46411:SF3">
    <property type="entry name" value="AAA+ ATPASE DOMAIN-CONTAINING PROTEIN"/>
    <property type="match status" value="1"/>
</dbReference>
<feature type="domain" description="AAA+ ATPase" evidence="2">
    <location>
        <begin position="375"/>
        <end position="495"/>
    </location>
</feature>
<dbReference type="GeneID" id="98123747"/>
<dbReference type="Pfam" id="PF00004">
    <property type="entry name" value="AAA"/>
    <property type="match status" value="1"/>
</dbReference>
<dbReference type="InterPro" id="IPR027417">
    <property type="entry name" value="P-loop_NTPase"/>
</dbReference>
<proteinExistence type="predicted"/>
<accession>A0ABR4DJT9</accession>
<dbReference type="SMART" id="SM00382">
    <property type="entry name" value="AAA"/>
    <property type="match status" value="1"/>
</dbReference>
<keyword evidence="4" id="KW-1185">Reference proteome</keyword>
<feature type="region of interest" description="Disordered" evidence="1">
    <location>
        <begin position="256"/>
        <end position="286"/>
    </location>
</feature>
<gene>
    <name evidence="3" type="ORF">VTJ83DRAFT_2794</name>
</gene>
<evidence type="ECO:0000256" key="1">
    <source>
        <dbReference type="SAM" id="MobiDB-lite"/>
    </source>
</evidence>
<comment type="caution">
    <text evidence="3">The sequence shown here is derived from an EMBL/GenBank/DDBJ whole genome shotgun (WGS) entry which is preliminary data.</text>
</comment>
<dbReference type="Gene3D" id="3.40.50.300">
    <property type="entry name" value="P-loop containing nucleotide triphosphate hydrolases"/>
    <property type="match status" value="1"/>
</dbReference>
<name>A0ABR4DJT9_9PEZI</name>